<comment type="caution">
    <text evidence="2">The sequence shown here is derived from an EMBL/GenBank/DDBJ whole genome shotgun (WGS) entry which is preliminary data.</text>
</comment>
<dbReference type="EMBL" id="VSRR010111621">
    <property type="protein sequence ID" value="MPC97829.1"/>
    <property type="molecule type" value="Genomic_DNA"/>
</dbReference>
<keyword evidence="1" id="KW-1133">Transmembrane helix</keyword>
<keyword evidence="1" id="KW-0472">Membrane</keyword>
<sequence length="131" mass="14921">MMKVTQQETRGRVASSLLLCLWLISSLLYFLVFHTVTPPPEVVFPAPSEQPESNLVTVPPSVHGYHFAARGCSDVKESWIKLQEPANYNETTPFGPSPGKFKSRKFAKTDVIVRYADFWSNFILYVKLEIR</sequence>
<reference evidence="2 3" key="1">
    <citation type="submission" date="2019-05" db="EMBL/GenBank/DDBJ databases">
        <title>Another draft genome of Portunus trituberculatus and its Hox gene families provides insights of decapod evolution.</title>
        <authorList>
            <person name="Jeong J.-H."/>
            <person name="Song I."/>
            <person name="Kim S."/>
            <person name="Choi T."/>
            <person name="Kim D."/>
            <person name="Ryu S."/>
            <person name="Kim W."/>
        </authorList>
    </citation>
    <scope>NUCLEOTIDE SEQUENCE [LARGE SCALE GENOMIC DNA]</scope>
    <source>
        <tissue evidence="2">Muscle</tissue>
    </source>
</reference>
<feature type="transmembrane region" description="Helical" evidence="1">
    <location>
        <begin position="12"/>
        <end position="32"/>
    </location>
</feature>
<evidence type="ECO:0000256" key="1">
    <source>
        <dbReference type="SAM" id="Phobius"/>
    </source>
</evidence>
<evidence type="ECO:0000313" key="2">
    <source>
        <dbReference type="EMBL" id="MPC97829.1"/>
    </source>
</evidence>
<keyword evidence="3" id="KW-1185">Reference proteome</keyword>
<organism evidence="2 3">
    <name type="scientific">Portunus trituberculatus</name>
    <name type="common">Swimming crab</name>
    <name type="synonym">Neptunus trituberculatus</name>
    <dbReference type="NCBI Taxonomy" id="210409"/>
    <lineage>
        <taxon>Eukaryota</taxon>
        <taxon>Metazoa</taxon>
        <taxon>Ecdysozoa</taxon>
        <taxon>Arthropoda</taxon>
        <taxon>Crustacea</taxon>
        <taxon>Multicrustacea</taxon>
        <taxon>Malacostraca</taxon>
        <taxon>Eumalacostraca</taxon>
        <taxon>Eucarida</taxon>
        <taxon>Decapoda</taxon>
        <taxon>Pleocyemata</taxon>
        <taxon>Brachyura</taxon>
        <taxon>Eubrachyura</taxon>
        <taxon>Portunoidea</taxon>
        <taxon>Portunidae</taxon>
        <taxon>Portuninae</taxon>
        <taxon>Portunus</taxon>
    </lineage>
</organism>
<gene>
    <name evidence="2" type="ORF">E2C01_093164</name>
</gene>
<proteinExistence type="predicted"/>
<name>A0A5B7JSJ7_PORTR</name>
<evidence type="ECO:0000313" key="3">
    <source>
        <dbReference type="Proteomes" id="UP000324222"/>
    </source>
</evidence>
<keyword evidence="1" id="KW-0812">Transmembrane</keyword>
<dbReference type="Proteomes" id="UP000324222">
    <property type="component" value="Unassembled WGS sequence"/>
</dbReference>
<accession>A0A5B7JSJ7</accession>
<protein>
    <submittedName>
        <fullName evidence="2">Uncharacterized protein</fullName>
    </submittedName>
</protein>
<dbReference type="AlphaFoldDB" id="A0A5B7JSJ7"/>